<organism evidence="1 2">
    <name type="scientific">Planktotalea frisia</name>
    <dbReference type="NCBI Taxonomy" id="696762"/>
    <lineage>
        <taxon>Bacteria</taxon>
        <taxon>Pseudomonadati</taxon>
        <taxon>Pseudomonadota</taxon>
        <taxon>Alphaproteobacteria</taxon>
        <taxon>Rhodobacterales</taxon>
        <taxon>Paracoccaceae</taxon>
        <taxon>Planktotalea</taxon>
    </lineage>
</organism>
<name>A0A1L9P029_9RHOB</name>
<dbReference type="Proteomes" id="UP000184514">
    <property type="component" value="Unassembled WGS sequence"/>
</dbReference>
<dbReference type="OrthoDB" id="7876649at2"/>
<gene>
    <name evidence="1" type="ORF">PFRI_08720</name>
</gene>
<dbReference type="AlphaFoldDB" id="A0A1L9P029"/>
<reference evidence="1 2" key="1">
    <citation type="submission" date="2016-10" db="EMBL/GenBank/DDBJ databases">
        <title>Genome sequence of Planktotalea frisia SH6-1.</title>
        <authorList>
            <person name="Poehlein A."/>
            <person name="Bakenhus I."/>
            <person name="Voget S."/>
            <person name="Brinkhoff T."/>
            <person name="Simon M."/>
        </authorList>
    </citation>
    <scope>NUCLEOTIDE SEQUENCE [LARGE SCALE GENOMIC DNA]</scope>
    <source>
        <strain evidence="1 2">SH6-1</strain>
    </source>
</reference>
<dbReference type="EMBL" id="MLCB01000078">
    <property type="protein sequence ID" value="OJI94895.1"/>
    <property type="molecule type" value="Genomic_DNA"/>
</dbReference>
<comment type="caution">
    <text evidence="1">The sequence shown here is derived from an EMBL/GenBank/DDBJ whole genome shotgun (WGS) entry which is preliminary data.</text>
</comment>
<keyword evidence="2" id="KW-1185">Reference proteome</keyword>
<protein>
    <submittedName>
        <fullName evidence="1">Uncharacterized protein</fullName>
    </submittedName>
</protein>
<evidence type="ECO:0000313" key="1">
    <source>
        <dbReference type="EMBL" id="OJI94895.1"/>
    </source>
</evidence>
<evidence type="ECO:0000313" key="2">
    <source>
        <dbReference type="Proteomes" id="UP000184514"/>
    </source>
</evidence>
<dbReference type="RefSeq" id="WP_072629528.1">
    <property type="nucleotide sequence ID" value="NZ_MLCB01000078.1"/>
</dbReference>
<proteinExistence type="predicted"/>
<sequence length="261" mass="30267">MYIADTSTDQHWVLRFPAELAVSSLDENRTEAQKRENTDYPYNLNLDFSVGLPIFELTPNTRDIPRDDVLHVRVSAGEVRFGTGTDTSPHDTFFAQHQQRTEYSCRKDTEVFPGIVSLREPSTQEIEKLGKKPLYSARSDSAIRYYPFPPSCSQLRLRHREEPHGYMFRPFAVYDDADAPLGYGLWAMGYGQCPLTNTQPQDFKDERLCSFWFWIPQERVVMMTFSAKYLGNIKSLHTRVIDLLIESTDHDKSIRFPDLRP</sequence>
<accession>A0A1L9P029</accession>